<evidence type="ECO:0000313" key="3">
    <source>
        <dbReference type="Proteomes" id="UP000886998"/>
    </source>
</evidence>
<protein>
    <submittedName>
        <fullName evidence="2">Uncharacterized protein</fullName>
    </submittedName>
</protein>
<dbReference type="EMBL" id="BMAV01022406">
    <property type="protein sequence ID" value="GFY77293.1"/>
    <property type="molecule type" value="Genomic_DNA"/>
</dbReference>
<gene>
    <name evidence="2" type="ORF">TNIN_59441</name>
</gene>
<dbReference type="Proteomes" id="UP000886998">
    <property type="component" value="Unassembled WGS sequence"/>
</dbReference>
<evidence type="ECO:0000256" key="1">
    <source>
        <dbReference type="SAM" id="MobiDB-lite"/>
    </source>
</evidence>
<name>A0A8X6YUL7_9ARAC</name>
<organism evidence="2 3">
    <name type="scientific">Trichonephila inaurata madagascariensis</name>
    <dbReference type="NCBI Taxonomy" id="2747483"/>
    <lineage>
        <taxon>Eukaryota</taxon>
        <taxon>Metazoa</taxon>
        <taxon>Ecdysozoa</taxon>
        <taxon>Arthropoda</taxon>
        <taxon>Chelicerata</taxon>
        <taxon>Arachnida</taxon>
        <taxon>Araneae</taxon>
        <taxon>Araneomorphae</taxon>
        <taxon>Entelegynae</taxon>
        <taxon>Araneoidea</taxon>
        <taxon>Nephilidae</taxon>
        <taxon>Trichonephila</taxon>
        <taxon>Trichonephila inaurata</taxon>
    </lineage>
</organism>
<reference evidence="2" key="1">
    <citation type="submission" date="2020-08" db="EMBL/GenBank/DDBJ databases">
        <title>Multicomponent nature underlies the extraordinary mechanical properties of spider dragline silk.</title>
        <authorList>
            <person name="Kono N."/>
            <person name="Nakamura H."/>
            <person name="Mori M."/>
            <person name="Yoshida Y."/>
            <person name="Ohtoshi R."/>
            <person name="Malay A.D."/>
            <person name="Moran D.A.P."/>
            <person name="Tomita M."/>
            <person name="Numata K."/>
            <person name="Arakawa K."/>
        </authorList>
    </citation>
    <scope>NUCLEOTIDE SEQUENCE</scope>
</reference>
<evidence type="ECO:0000313" key="2">
    <source>
        <dbReference type="EMBL" id="GFY77293.1"/>
    </source>
</evidence>
<sequence>MVGKRLVEREGGSLTFMEMRDLIFRVGDGKKQKVHLPQGGKGHPPSPRAPPLGGNLKRKTHKKYYNLSLFRQMRRKKIVKIKC</sequence>
<dbReference type="AlphaFoldDB" id="A0A8X6YUL7"/>
<keyword evidence="3" id="KW-1185">Reference proteome</keyword>
<comment type="caution">
    <text evidence="2">The sequence shown here is derived from an EMBL/GenBank/DDBJ whole genome shotgun (WGS) entry which is preliminary data.</text>
</comment>
<proteinExistence type="predicted"/>
<feature type="region of interest" description="Disordered" evidence="1">
    <location>
        <begin position="30"/>
        <end position="57"/>
    </location>
</feature>
<accession>A0A8X6YUL7</accession>